<gene>
    <name evidence="2" type="ORF">C0Q70_19874</name>
</gene>
<dbReference type="PANTHER" id="PTHR23279">
    <property type="entry name" value="DEFECTIVE PROBOSCIS EXTENSION RESPONSE DPR -RELATED"/>
    <property type="match status" value="1"/>
</dbReference>
<dbReference type="SMART" id="SM00408">
    <property type="entry name" value="IGc2"/>
    <property type="match status" value="2"/>
</dbReference>
<dbReference type="InterPro" id="IPR013098">
    <property type="entry name" value="Ig_I-set"/>
</dbReference>
<dbReference type="OrthoDB" id="6046832at2759"/>
<dbReference type="Pfam" id="PF07679">
    <property type="entry name" value="I-set"/>
    <property type="match status" value="1"/>
</dbReference>
<dbReference type="PROSITE" id="PS50835">
    <property type="entry name" value="IG_LIKE"/>
    <property type="match status" value="2"/>
</dbReference>
<dbReference type="PANTHER" id="PTHR23279:SF36">
    <property type="entry name" value="DEFECTIVE PROBOSCIS EXTENSION RESPONSE 9, ISOFORM A"/>
    <property type="match status" value="1"/>
</dbReference>
<dbReference type="SUPFAM" id="SSF48726">
    <property type="entry name" value="Immunoglobulin"/>
    <property type="match status" value="2"/>
</dbReference>
<accession>A0A2T7NDZ4</accession>
<organism evidence="2 3">
    <name type="scientific">Pomacea canaliculata</name>
    <name type="common">Golden apple snail</name>
    <dbReference type="NCBI Taxonomy" id="400727"/>
    <lineage>
        <taxon>Eukaryota</taxon>
        <taxon>Metazoa</taxon>
        <taxon>Spiralia</taxon>
        <taxon>Lophotrochozoa</taxon>
        <taxon>Mollusca</taxon>
        <taxon>Gastropoda</taxon>
        <taxon>Caenogastropoda</taxon>
        <taxon>Architaenioglossa</taxon>
        <taxon>Ampullarioidea</taxon>
        <taxon>Ampullariidae</taxon>
        <taxon>Pomacea</taxon>
    </lineage>
</organism>
<dbReference type="SMART" id="SM00409">
    <property type="entry name" value="IG"/>
    <property type="match status" value="2"/>
</dbReference>
<dbReference type="Proteomes" id="UP000245119">
    <property type="component" value="Linkage Group LG13"/>
</dbReference>
<dbReference type="AlphaFoldDB" id="A0A2T7NDZ4"/>
<dbReference type="EMBL" id="PZQS01000013">
    <property type="protein sequence ID" value="PVD19386.1"/>
    <property type="molecule type" value="Genomic_DNA"/>
</dbReference>
<reference evidence="2 3" key="1">
    <citation type="submission" date="2018-04" db="EMBL/GenBank/DDBJ databases">
        <title>The genome of golden apple snail Pomacea canaliculata provides insight into stress tolerance and invasive adaptation.</title>
        <authorList>
            <person name="Liu C."/>
            <person name="Liu B."/>
            <person name="Ren Y."/>
            <person name="Zhang Y."/>
            <person name="Wang H."/>
            <person name="Li S."/>
            <person name="Jiang F."/>
            <person name="Yin L."/>
            <person name="Zhang G."/>
            <person name="Qian W."/>
            <person name="Fan W."/>
        </authorList>
    </citation>
    <scope>NUCLEOTIDE SEQUENCE [LARGE SCALE GENOMIC DNA]</scope>
    <source>
        <strain evidence="2">SZHN2017</strain>
        <tissue evidence="2">Muscle</tissue>
    </source>
</reference>
<sequence length="251" mass="28025">MTFSVVAASPDVRILEPEFNPVPSKMIYTRGDTARLFCSVSNLGERTVVWRKLPSPNPLTIGLDTWVEDERIHVEYVHKAEQWNLIIDQVNAADQGDYECQVSITQRKLRQNIRLEVMGQYQSTSRTVCSGDAHSPRYSLWSRLKLVCPLDAPSWVKDGNLLERDPRRRVSIQSQRSRTSSAQSSLLVVREVTVDDGGEYVCRSSDHTHVTSAHSGVVVAVVVVVGGGGGGDDENCSVRRQMCTNILRQNN</sequence>
<dbReference type="GO" id="GO:0050808">
    <property type="term" value="P:synapse organization"/>
    <property type="evidence" value="ECO:0007669"/>
    <property type="project" value="TreeGrafter"/>
</dbReference>
<dbReference type="InterPro" id="IPR013783">
    <property type="entry name" value="Ig-like_fold"/>
</dbReference>
<protein>
    <recommendedName>
        <fullName evidence="1">Ig-like domain-containing protein</fullName>
    </recommendedName>
</protein>
<dbReference type="Gene3D" id="2.60.40.10">
    <property type="entry name" value="Immunoglobulins"/>
    <property type="match status" value="2"/>
</dbReference>
<dbReference type="GO" id="GO:0032589">
    <property type="term" value="C:neuron projection membrane"/>
    <property type="evidence" value="ECO:0007669"/>
    <property type="project" value="TreeGrafter"/>
</dbReference>
<dbReference type="InterPro" id="IPR036179">
    <property type="entry name" value="Ig-like_dom_sf"/>
</dbReference>
<dbReference type="InterPro" id="IPR037448">
    <property type="entry name" value="Zig-8"/>
</dbReference>
<dbReference type="InterPro" id="IPR003598">
    <property type="entry name" value="Ig_sub2"/>
</dbReference>
<proteinExistence type="predicted"/>
<evidence type="ECO:0000259" key="1">
    <source>
        <dbReference type="PROSITE" id="PS50835"/>
    </source>
</evidence>
<evidence type="ECO:0000313" key="2">
    <source>
        <dbReference type="EMBL" id="PVD19386.1"/>
    </source>
</evidence>
<comment type="caution">
    <text evidence="2">The sequence shown here is derived from an EMBL/GenBank/DDBJ whole genome shotgun (WGS) entry which is preliminary data.</text>
</comment>
<keyword evidence="3" id="KW-1185">Reference proteome</keyword>
<evidence type="ECO:0000313" key="3">
    <source>
        <dbReference type="Proteomes" id="UP000245119"/>
    </source>
</evidence>
<dbReference type="InterPro" id="IPR007110">
    <property type="entry name" value="Ig-like_dom"/>
</dbReference>
<feature type="domain" description="Ig-like" evidence="1">
    <location>
        <begin position="17"/>
        <end position="110"/>
    </location>
</feature>
<dbReference type="STRING" id="400727.A0A2T7NDZ4"/>
<name>A0A2T7NDZ4_POMCA</name>
<dbReference type="InterPro" id="IPR003599">
    <property type="entry name" value="Ig_sub"/>
</dbReference>
<feature type="domain" description="Ig-like" evidence="1">
    <location>
        <begin position="154"/>
        <end position="218"/>
    </location>
</feature>